<sequence length="103" mass="11698">MNAEHQNIAQLISAMFSYEMRDGGVDYDTIVRIHNGDLSPWLTALDNSGLFDDTVLEEVRASWRRRPKALLEILLADSDEMTIRRSSVTWAVLDRQAPLAHIS</sequence>
<proteinExistence type="predicted"/>
<accession>A0A934NTM6</accession>
<dbReference type="EMBL" id="JAEMNV010000006">
    <property type="protein sequence ID" value="MBJ8341095.1"/>
    <property type="molecule type" value="Genomic_DNA"/>
</dbReference>
<dbReference type="Proteomes" id="UP000655868">
    <property type="component" value="Unassembled WGS sequence"/>
</dbReference>
<name>A0A934NTM6_9NOCA</name>
<organism evidence="1 2">
    <name type="scientific">Antrihabitans stalagmiti</name>
    <dbReference type="NCBI Taxonomy" id="2799499"/>
    <lineage>
        <taxon>Bacteria</taxon>
        <taxon>Bacillati</taxon>
        <taxon>Actinomycetota</taxon>
        <taxon>Actinomycetes</taxon>
        <taxon>Mycobacteriales</taxon>
        <taxon>Nocardiaceae</taxon>
        <taxon>Antrihabitans</taxon>
    </lineage>
</organism>
<dbReference type="RefSeq" id="WP_199705961.1">
    <property type="nucleotide sequence ID" value="NZ_JAEMNV010000006.1"/>
</dbReference>
<protein>
    <submittedName>
        <fullName evidence="1">Uncharacterized protein</fullName>
    </submittedName>
</protein>
<evidence type="ECO:0000313" key="2">
    <source>
        <dbReference type="Proteomes" id="UP000655868"/>
    </source>
</evidence>
<dbReference type="AlphaFoldDB" id="A0A934NTM6"/>
<reference evidence="1" key="1">
    <citation type="submission" date="2020-12" db="EMBL/GenBank/DDBJ databases">
        <title>Antrihabitans popcorni sp. nov. and Antrihabitans auranticaus sp. nov., isolated from a larva cave.</title>
        <authorList>
            <person name="Lee S.D."/>
            <person name="Kim I.S."/>
        </authorList>
    </citation>
    <scope>NUCLEOTIDE SEQUENCE</scope>
    <source>
        <strain evidence="1">YC3-6</strain>
    </source>
</reference>
<evidence type="ECO:0000313" key="1">
    <source>
        <dbReference type="EMBL" id="MBJ8341095.1"/>
    </source>
</evidence>
<keyword evidence="2" id="KW-1185">Reference proteome</keyword>
<comment type="caution">
    <text evidence="1">The sequence shown here is derived from an EMBL/GenBank/DDBJ whole genome shotgun (WGS) entry which is preliminary data.</text>
</comment>
<gene>
    <name evidence="1" type="ORF">JGU71_19595</name>
</gene>